<feature type="compositionally biased region" description="Polar residues" evidence="1">
    <location>
        <begin position="41"/>
        <end position="64"/>
    </location>
</feature>
<feature type="compositionally biased region" description="Polar residues" evidence="1">
    <location>
        <begin position="134"/>
        <end position="149"/>
    </location>
</feature>
<gene>
    <name evidence="2" type="ORF">POSPLADRAFT_1074874</name>
</gene>
<dbReference type="GeneID" id="36327701"/>
<evidence type="ECO:0000313" key="3">
    <source>
        <dbReference type="Proteomes" id="UP000194127"/>
    </source>
</evidence>
<evidence type="ECO:0000256" key="1">
    <source>
        <dbReference type="SAM" id="MobiDB-lite"/>
    </source>
</evidence>
<organism evidence="2 3">
    <name type="scientific">Postia placenta MAD-698-R-SB12</name>
    <dbReference type="NCBI Taxonomy" id="670580"/>
    <lineage>
        <taxon>Eukaryota</taxon>
        <taxon>Fungi</taxon>
        <taxon>Dikarya</taxon>
        <taxon>Basidiomycota</taxon>
        <taxon>Agaricomycotina</taxon>
        <taxon>Agaricomycetes</taxon>
        <taxon>Polyporales</taxon>
        <taxon>Adustoporiaceae</taxon>
        <taxon>Rhodonia</taxon>
    </lineage>
</organism>
<dbReference type="EMBL" id="KZ110599">
    <property type="protein sequence ID" value="OSX61242.1"/>
    <property type="molecule type" value="Genomic_DNA"/>
</dbReference>
<protein>
    <submittedName>
        <fullName evidence="2">Uncharacterized protein</fullName>
    </submittedName>
</protein>
<accession>A0A1X6MYC1</accession>
<reference evidence="2 3" key="1">
    <citation type="submission" date="2017-04" db="EMBL/GenBank/DDBJ databases">
        <title>Genome Sequence of the Model Brown-Rot Fungus Postia placenta SB12.</title>
        <authorList>
            <consortium name="DOE Joint Genome Institute"/>
            <person name="Gaskell J."/>
            <person name="Kersten P."/>
            <person name="Larrondo L.F."/>
            <person name="Canessa P."/>
            <person name="Martinez D."/>
            <person name="Hibbett D."/>
            <person name="Schmoll M."/>
            <person name="Kubicek C.P."/>
            <person name="Martinez A.T."/>
            <person name="Yadav J."/>
            <person name="Master E."/>
            <person name="Magnuson J.K."/>
            <person name="James T."/>
            <person name="Yaver D."/>
            <person name="Berka R."/>
            <person name="Labutti K."/>
            <person name="Lipzen A."/>
            <person name="Aerts A."/>
            <person name="Barry K."/>
            <person name="Henrissat B."/>
            <person name="Blanchette R."/>
            <person name="Grigoriev I."/>
            <person name="Cullen D."/>
        </authorList>
    </citation>
    <scope>NUCLEOTIDE SEQUENCE [LARGE SCALE GENOMIC DNA]</scope>
    <source>
        <strain evidence="2 3">MAD-698-R-SB12</strain>
    </source>
</reference>
<dbReference type="AlphaFoldDB" id="A0A1X6MYC1"/>
<dbReference type="Proteomes" id="UP000194127">
    <property type="component" value="Unassembled WGS sequence"/>
</dbReference>
<feature type="compositionally biased region" description="Basic and acidic residues" evidence="1">
    <location>
        <begin position="151"/>
        <end position="163"/>
    </location>
</feature>
<evidence type="ECO:0000313" key="2">
    <source>
        <dbReference type="EMBL" id="OSX61242.1"/>
    </source>
</evidence>
<name>A0A1X6MYC1_9APHY</name>
<feature type="region of interest" description="Disordered" evidence="1">
    <location>
        <begin position="1"/>
        <end position="163"/>
    </location>
</feature>
<sequence>MDTEPNFSAPPSPALDRTTQWVQAQAAETYDDVSPPPLPQLDSNSPEQYPQSNRNTSSSGQSFATPPAPVQFSPIASTSMQRSRPRKESNATEMLPFPRSPPGSGYPMPLEMDPPRAEAQGQDGKRGRPKYKRTSSLLNSIKALSQPTVQWKREEATRRDQPN</sequence>
<proteinExistence type="predicted"/>
<dbReference type="RefSeq" id="XP_024338036.1">
    <property type="nucleotide sequence ID" value="XM_024482752.1"/>
</dbReference>
<keyword evidence="3" id="KW-1185">Reference proteome</keyword>
<dbReference type="OrthoDB" id="2803382at2759"/>